<keyword evidence="1" id="KW-0812">Transmembrane</keyword>
<dbReference type="InterPro" id="IPR002881">
    <property type="entry name" value="DUF58"/>
</dbReference>
<dbReference type="PANTHER" id="PTHR34351:SF1">
    <property type="entry name" value="SLR1927 PROTEIN"/>
    <property type="match status" value="1"/>
</dbReference>
<dbReference type="PANTHER" id="PTHR34351">
    <property type="entry name" value="SLR1927 PROTEIN-RELATED"/>
    <property type="match status" value="1"/>
</dbReference>
<evidence type="ECO:0000313" key="4">
    <source>
        <dbReference type="Proteomes" id="UP000033451"/>
    </source>
</evidence>
<protein>
    <recommendedName>
        <fullName evidence="2">DUF58 domain-containing protein</fullName>
    </recommendedName>
</protein>
<feature type="transmembrane region" description="Helical" evidence="1">
    <location>
        <begin position="7"/>
        <end position="27"/>
    </location>
</feature>
<keyword evidence="1" id="KW-0472">Membrane</keyword>
<dbReference type="RefSeq" id="WP_045246310.1">
    <property type="nucleotide sequence ID" value="NZ_JYIY01000054.1"/>
</dbReference>
<feature type="domain" description="DUF58" evidence="2">
    <location>
        <begin position="203"/>
        <end position="291"/>
    </location>
</feature>
<evidence type="ECO:0000313" key="3">
    <source>
        <dbReference type="EMBL" id="KJL40039.1"/>
    </source>
</evidence>
<name>A0A0F0M076_9MICO</name>
<reference evidence="3 4" key="1">
    <citation type="submission" date="2015-02" db="EMBL/GenBank/DDBJ databases">
        <title>Draft genome sequences of ten Microbacterium spp. with emphasis on heavy metal contaminated environments.</title>
        <authorList>
            <person name="Corretto E."/>
        </authorList>
    </citation>
    <scope>NUCLEOTIDE SEQUENCE [LARGE SCALE GENOMIC DNA]</scope>
    <source>
        <strain evidence="3 4">DSM 18659</strain>
    </source>
</reference>
<dbReference type="EMBL" id="JYIY01000054">
    <property type="protein sequence ID" value="KJL40039.1"/>
    <property type="molecule type" value="Genomic_DNA"/>
</dbReference>
<dbReference type="PATRIC" id="fig|400772.4.peg.459"/>
<sequence length="419" mass="43871">MRSWPLTLRGTGALVVALGCLIAAPMLGLEELVWFAVLLIAAVLWGAVTQFGLRRRLDATRQVVPALPAVGEEARVRVHATVHGSLPVPPGQWRDRLPRSLAGDARGVFPALRPGSGSRTIELRYGVRPRVRGIHRLGRLQVTSTDPFGLVRRSQAAGEATDVVVTPELVDVPALAAMAVQTGGALPAATSRLGQGADNLIPRGWAPGDSMRRIHWRATAHRDELMVRQEEQEAAPEATVVIDLDAARWPARASAPGGDRGFEAAVSACLSITTRLAREGFAVSVVDAHGTPLAERIDPEEHSGLGDLAFLLATVAPTGTGGGLHRLAERFTGGLTGPVILLAGSLDLSDAAPLATIAPHSTLPILLTAAPESGALPAVRARGWRAAALTGAEPLATVWQELERRAAASESAATEGESA</sequence>
<dbReference type="Pfam" id="PF01882">
    <property type="entry name" value="DUF58"/>
    <property type="match status" value="1"/>
</dbReference>
<dbReference type="AlphaFoldDB" id="A0A0F0M076"/>
<dbReference type="STRING" id="400772.RR49_00428"/>
<comment type="caution">
    <text evidence="3">The sequence shown here is derived from an EMBL/GenBank/DDBJ whole genome shotgun (WGS) entry which is preliminary data.</text>
</comment>
<proteinExistence type="predicted"/>
<evidence type="ECO:0000256" key="1">
    <source>
        <dbReference type="SAM" id="Phobius"/>
    </source>
</evidence>
<dbReference type="Proteomes" id="UP000033451">
    <property type="component" value="Unassembled WGS sequence"/>
</dbReference>
<evidence type="ECO:0000259" key="2">
    <source>
        <dbReference type="Pfam" id="PF01882"/>
    </source>
</evidence>
<feature type="transmembrane region" description="Helical" evidence="1">
    <location>
        <begin position="33"/>
        <end position="53"/>
    </location>
</feature>
<keyword evidence="4" id="KW-1185">Reference proteome</keyword>
<dbReference type="OrthoDB" id="9812729at2"/>
<accession>A0A0F0M076</accession>
<organism evidence="3 4">
    <name type="scientific">Microbacterium ginsengisoli</name>
    <dbReference type="NCBI Taxonomy" id="400772"/>
    <lineage>
        <taxon>Bacteria</taxon>
        <taxon>Bacillati</taxon>
        <taxon>Actinomycetota</taxon>
        <taxon>Actinomycetes</taxon>
        <taxon>Micrococcales</taxon>
        <taxon>Microbacteriaceae</taxon>
        <taxon>Microbacterium</taxon>
    </lineage>
</organism>
<gene>
    <name evidence="3" type="ORF">RR49_00428</name>
</gene>
<dbReference type="PROSITE" id="PS51257">
    <property type="entry name" value="PROKAR_LIPOPROTEIN"/>
    <property type="match status" value="1"/>
</dbReference>
<keyword evidence="1" id="KW-1133">Transmembrane helix</keyword>